<feature type="transmembrane region" description="Helical" evidence="6">
    <location>
        <begin position="192"/>
        <end position="210"/>
    </location>
</feature>
<feature type="transmembrane region" description="Helical" evidence="6">
    <location>
        <begin position="241"/>
        <end position="263"/>
    </location>
</feature>
<keyword evidence="3 6" id="KW-0812">Transmembrane</keyword>
<dbReference type="Gene3D" id="1.20.1260.100">
    <property type="entry name" value="TspO/MBR protein"/>
    <property type="match status" value="1"/>
</dbReference>
<feature type="transmembrane region" description="Helical" evidence="6">
    <location>
        <begin position="155"/>
        <end position="180"/>
    </location>
</feature>
<reference evidence="8" key="1">
    <citation type="journal article" date="2019" name="Int. J. Syst. Evol. Microbiol.">
        <title>The Global Catalogue of Microorganisms (GCM) 10K type strain sequencing project: providing services to taxonomists for standard genome sequencing and annotation.</title>
        <authorList>
            <consortium name="The Broad Institute Genomics Platform"/>
            <consortium name="The Broad Institute Genome Sequencing Center for Infectious Disease"/>
            <person name="Wu L."/>
            <person name="Ma J."/>
        </authorList>
    </citation>
    <scope>NUCLEOTIDE SEQUENCE [LARGE SCALE GENOMIC DNA]</scope>
    <source>
        <strain evidence="8">CGMCC 1.6960</strain>
    </source>
</reference>
<evidence type="ECO:0000256" key="2">
    <source>
        <dbReference type="ARBA" id="ARBA00007524"/>
    </source>
</evidence>
<comment type="subcellular location">
    <subcellularLocation>
        <location evidence="1">Membrane</location>
        <topology evidence="1">Multi-pass membrane protein</topology>
    </subcellularLocation>
</comment>
<feature type="transmembrane region" description="Helical" evidence="6">
    <location>
        <begin position="64"/>
        <end position="87"/>
    </location>
</feature>
<evidence type="ECO:0000313" key="8">
    <source>
        <dbReference type="Proteomes" id="UP000626982"/>
    </source>
</evidence>
<dbReference type="PANTHER" id="PTHR33802:SF1">
    <property type="entry name" value="XK-RELATED PROTEIN"/>
    <property type="match status" value="1"/>
</dbReference>
<feature type="transmembrane region" description="Helical" evidence="6">
    <location>
        <begin position="124"/>
        <end position="143"/>
    </location>
</feature>
<protein>
    <submittedName>
        <fullName evidence="7">Tryptophan-rich sensory protein</fullName>
    </submittedName>
</protein>
<dbReference type="PANTHER" id="PTHR33802">
    <property type="entry name" value="SI:CH211-161H7.5-RELATED"/>
    <property type="match status" value="1"/>
</dbReference>
<evidence type="ECO:0000256" key="3">
    <source>
        <dbReference type="ARBA" id="ARBA00022692"/>
    </source>
</evidence>
<dbReference type="RefSeq" id="WP_188718378.1">
    <property type="nucleotide sequence ID" value="NZ_BAABBD010000003.1"/>
</dbReference>
<dbReference type="InterPro" id="IPR038330">
    <property type="entry name" value="TspO/MBR-related_sf"/>
</dbReference>
<accession>A0ABQ2KNH5</accession>
<feature type="transmembrane region" description="Helical" evidence="6">
    <location>
        <begin position="21"/>
        <end position="44"/>
    </location>
</feature>
<keyword evidence="5 6" id="KW-0472">Membrane</keyword>
<comment type="similarity">
    <text evidence="2">Belongs to the TspO/BZRP family.</text>
</comment>
<dbReference type="Proteomes" id="UP000626982">
    <property type="component" value="Unassembled WGS sequence"/>
</dbReference>
<evidence type="ECO:0000256" key="6">
    <source>
        <dbReference type="SAM" id="Phobius"/>
    </source>
</evidence>
<evidence type="ECO:0000256" key="5">
    <source>
        <dbReference type="ARBA" id="ARBA00023136"/>
    </source>
</evidence>
<organism evidence="7 8">
    <name type="scientific">Agrococcus terreus</name>
    <dbReference type="NCBI Taxonomy" id="574649"/>
    <lineage>
        <taxon>Bacteria</taxon>
        <taxon>Bacillati</taxon>
        <taxon>Actinomycetota</taxon>
        <taxon>Actinomycetes</taxon>
        <taxon>Micrococcales</taxon>
        <taxon>Microbacteriaceae</taxon>
        <taxon>Agrococcus</taxon>
    </lineage>
</organism>
<comment type="caution">
    <text evidence="7">The sequence shown here is derived from an EMBL/GenBank/DDBJ whole genome shotgun (WGS) entry which is preliminary data.</text>
</comment>
<evidence type="ECO:0000256" key="4">
    <source>
        <dbReference type="ARBA" id="ARBA00022989"/>
    </source>
</evidence>
<sequence length="272" mass="28011">MTNVQTPASRPRTRADRIRPWAVLAAIPVTLAMAGIGGGAIGGFEVQNASGGALSATATPLAPAGPAFSIWSVIYLGLLLFAVWQVLPSNRGNRRVRAIGWLAVASLVLNALWIIAAIAGLLPLTVVIILALLVVVALIVEILRRRRPDGPLEALVVDGTFGLYLGWVSVATIANTSALLADWGVRPAAWEVWAIVMLVVAALVAGAIALRTGGRIAPSLAMTWGIAWIGVGRLTTEPASFAIGVAAALVCVAIGAMTVAARLGRGTQAATL</sequence>
<keyword evidence="8" id="KW-1185">Reference proteome</keyword>
<dbReference type="Pfam" id="PF03073">
    <property type="entry name" value="TspO_MBR"/>
    <property type="match status" value="1"/>
</dbReference>
<feature type="transmembrane region" description="Helical" evidence="6">
    <location>
        <begin position="99"/>
        <end position="118"/>
    </location>
</feature>
<gene>
    <name evidence="7" type="ORF">GCM10010968_22230</name>
</gene>
<dbReference type="InterPro" id="IPR004307">
    <property type="entry name" value="TspO_MBR"/>
</dbReference>
<feature type="transmembrane region" description="Helical" evidence="6">
    <location>
        <begin position="217"/>
        <end position="235"/>
    </location>
</feature>
<proteinExistence type="inferred from homology"/>
<dbReference type="EMBL" id="BMLM01000002">
    <property type="protein sequence ID" value="GGN87571.1"/>
    <property type="molecule type" value="Genomic_DNA"/>
</dbReference>
<evidence type="ECO:0000313" key="7">
    <source>
        <dbReference type="EMBL" id="GGN87571.1"/>
    </source>
</evidence>
<evidence type="ECO:0000256" key="1">
    <source>
        <dbReference type="ARBA" id="ARBA00004141"/>
    </source>
</evidence>
<name>A0ABQ2KNH5_9MICO</name>
<keyword evidence="4 6" id="KW-1133">Transmembrane helix</keyword>